<dbReference type="EMBL" id="UOFC01000156">
    <property type="protein sequence ID" value="VAW47616.1"/>
    <property type="molecule type" value="Genomic_DNA"/>
</dbReference>
<dbReference type="GO" id="GO:0006744">
    <property type="term" value="P:ubiquinone biosynthetic process"/>
    <property type="evidence" value="ECO:0007669"/>
    <property type="project" value="InterPro"/>
</dbReference>
<dbReference type="PANTHER" id="PTHR38693:SF1">
    <property type="entry name" value="UBIQUINONE BIOSYNTHESIS ACCESSORY FACTOR UBIJ"/>
    <property type="match status" value="1"/>
</dbReference>
<dbReference type="HAMAP" id="MF_02215">
    <property type="entry name" value="UbiJ"/>
    <property type="match status" value="1"/>
</dbReference>
<feature type="domain" description="SCP2" evidence="1">
    <location>
        <begin position="26"/>
        <end position="113"/>
    </location>
</feature>
<proteinExistence type="inferred from homology"/>
<evidence type="ECO:0000313" key="2">
    <source>
        <dbReference type="EMBL" id="VAW47616.1"/>
    </source>
</evidence>
<gene>
    <name evidence="2" type="ORF">MNBD_GAMMA03-1355</name>
</gene>
<sequence>MNTSTNPASFSLLSLSKAIESALNIAIRLDDEQGEAFKPLENKVINLTLTPIKSPLYIIVTNAMMSVQTTLQGEADAAIQTTLIDFASLPIQRELSRAKLSGDTELAQHFIKALCTLDIDWEEQLSHCTGDLIAFKVGHGIRALLKTKKTVKENVSKTLKEYLQFEIEAVPTKSQVNHFCQNVDVLKNDLMALETRIHKLVATQAPSQTHFNS</sequence>
<dbReference type="InterPro" id="IPR038989">
    <property type="entry name" value="UbiJ"/>
</dbReference>
<dbReference type="InterPro" id="IPR036527">
    <property type="entry name" value="SCP2_sterol-bd_dom_sf"/>
</dbReference>
<dbReference type="AlphaFoldDB" id="A0A3B0WTH8"/>
<dbReference type="InterPro" id="IPR003033">
    <property type="entry name" value="SCP2_sterol-bd_dom"/>
</dbReference>
<dbReference type="SUPFAM" id="SSF55718">
    <property type="entry name" value="SCP-like"/>
    <property type="match status" value="1"/>
</dbReference>
<dbReference type="PANTHER" id="PTHR38693">
    <property type="entry name" value="UBIQUINONE BIOSYNTHESIS PROTEIN UBIJ"/>
    <property type="match status" value="1"/>
</dbReference>
<protein>
    <submittedName>
        <fullName evidence="2">Ubiquinone biosynthesis protein UbiJ</fullName>
    </submittedName>
</protein>
<dbReference type="Pfam" id="PF02036">
    <property type="entry name" value="SCP2"/>
    <property type="match status" value="1"/>
</dbReference>
<reference evidence="2" key="1">
    <citation type="submission" date="2018-06" db="EMBL/GenBank/DDBJ databases">
        <authorList>
            <person name="Zhirakovskaya E."/>
        </authorList>
    </citation>
    <scope>NUCLEOTIDE SEQUENCE</scope>
</reference>
<name>A0A3B0WTH8_9ZZZZ</name>
<accession>A0A3B0WTH8</accession>
<evidence type="ECO:0000259" key="1">
    <source>
        <dbReference type="Pfam" id="PF02036"/>
    </source>
</evidence>
<organism evidence="2">
    <name type="scientific">hydrothermal vent metagenome</name>
    <dbReference type="NCBI Taxonomy" id="652676"/>
    <lineage>
        <taxon>unclassified sequences</taxon>
        <taxon>metagenomes</taxon>
        <taxon>ecological metagenomes</taxon>
    </lineage>
</organism>
<keyword evidence="2" id="KW-0830">Ubiquinone</keyword>